<evidence type="ECO:0000313" key="1">
    <source>
        <dbReference type="EMBL" id="SMO72660.1"/>
    </source>
</evidence>
<proteinExistence type="predicted"/>
<dbReference type="Proteomes" id="UP000317593">
    <property type="component" value="Unassembled WGS sequence"/>
</dbReference>
<protein>
    <submittedName>
        <fullName evidence="1">Uncharacterized protein</fullName>
    </submittedName>
</protein>
<accession>A0A521DNY1</accession>
<dbReference type="AlphaFoldDB" id="A0A521DNY1"/>
<organism evidence="1 2">
    <name type="scientific">Fodinibius sediminis</name>
    <dbReference type="NCBI Taxonomy" id="1214077"/>
    <lineage>
        <taxon>Bacteria</taxon>
        <taxon>Pseudomonadati</taxon>
        <taxon>Balneolota</taxon>
        <taxon>Balneolia</taxon>
        <taxon>Balneolales</taxon>
        <taxon>Balneolaceae</taxon>
        <taxon>Fodinibius</taxon>
    </lineage>
</organism>
<keyword evidence="2" id="KW-1185">Reference proteome</keyword>
<name>A0A521DNY1_9BACT</name>
<reference evidence="1 2" key="1">
    <citation type="submission" date="2017-05" db="EMBL/GenBank/DDBJ databases">
        <authorList>
            <person name="Varghese N."/>
            <person name="Submissions S."/>
        </authorList>
    </citation>
    <scope>NUCLEOTIDE SEQUENCE [LARGE SCALE GENOMIC DNA]</scope>
    <source>
        <strain evidence="1 2">DSM 21194</strain>
    </source>
</reference>
<sequence length="257" mass="29918">MLITLRFTVINYAGDLMEKPSLTVQLFTEATSDFETSQYRILAALKIISDDFQKNKIYPHLSHLVELYATLGNVLDRLQDARKKFPKRIKRIDFVNQVIEHEVVFVPGSDLTKTEDLIEWALPYIRAKIEEGRTIYEFASEEIKLQEVGIIPNYTDEGYLFVPDNERSRLLLFQYEVSVFESSTAKYRSLKTSFLKAINKGRAHRSPNAIKLNLISEHGVLPNPATYAFNTRLQFPFQETIFPITKRKLMQQLYDER</sequence>
<evidence type="ECO:0000313" key="2">
    <source>
        <dbReference type="Proteomes" id="UP000317593"/>
    </source>
</evidence>
<gene>
    <name evidence="1" type="ORF">SAMN06265218_11126</name>
</gene>
<dbReference type="EMBL" id="FXTH01000011">
    <property type="protein sequence ID" value="SMO72660.1"/>
    <property type="molecule type" value="Genomic_DNA"/>
</dbReference>